<dbReference type="Proteomes" id="UP000269883">
    <property type="component" value="Chromosome"/>
</dbReference>
<keyword evidence="1" id="KW-0004">4Fe-4S</keyword>
<keyword evidence="5" id="KW-0411">Iron-sulfur</keyword>
<feature type="domain" description="Cysteine-rich" evidence="6">
    <location>
        <begin position="127"/>
        <end position="206"/>
    </location>
</feature>
<dbReference type="AlphaFoldDB" id="A0A2Z6AV24"/>
<dbReference type="PROSITE" id="PS00198">
    <property type="entry name" value="4FE4S_FER_1"/>
    <property type="match status" value="1"/>
</dbReference>
<dbReference type="Pfam" id="PF02754">
    <property type="entry name" value="CCG"/>
    <property type="match status" value="2"/>
</dbReference>
<dbReference type="PANTHER" id="PTHR43255">
    <property type="entry name" value="IRON-SULFUR-BINDING OXIDOREDUCTASE FADF-RELATED-RELATED"/>
    <property type="match status" value="1"/>
</dbReference>
<dbReference type="GO" id="GO:0005886">
    <property type="term" value="C:plasma membrane"/>
    <property type="evidence" value="ECO:0007669"/>
    <property type="project" value="TreeGrafter"/>
</dbReference>
<name>A0A2Z6AV24_9BACT</name>
<dbReference type="GO" id="GO:0051539">
    <property type="term" value="F:4 iron, 4 sulfur cluster binding"/>
    <property type="evidence" value="ECO:0007669"/>
    <property type="project" value="UniProtKB-KW"/>
</dbReference>
<proteinExistence type="predicted"/>
<dbReference type="KEGG" id="dfl:DFE_0355"/>
<dbReference type="InterPro" id="IPR009051">
    <property type="entry name" value="Helical_ferredxn"/>
</dbReference>
<dbReference type="InterPro" id="IPR017900">
    <property type="entry name" value="4Fe4S_Fe_S_CS"/>
</dbReference>
<sequence length="382" mass="43017">MPAPPSTVFALDERLEHMRQNCIECGVCVRECAFLRRYGTPWRIAGEWNSPRTERERLPFSCSLCGLCTTVCPLDLDPKALFLDMRRSAVREGLGHFPEHNRLVDYETRGTSSRYTWYGLPDGCDTVFFPGCTFPGTRPAVTRKLFTFLMSKVPNLGVVMDCCTKPSHDLGREQAFDERFSEMRDWLVKRGIRRVLVNCPNCYGVFEKNGGQIRPETVYEYLAANGVPENANLSGAVSVHDPCPLRDHPEAHKSVRTLLDRMGLEVKEMKHHGMNTVCCGEGGNVAPVDRQLATQWGNIRREESRGRTVVTYCAGCTAYLSSYVPAVHVLDLAFFPKQAAAGQAKISAAPLTYLNRLRLKAWFKRTIKAAHERVRPEKPSQS</sequence>
<dbReference type="InterPro" id="IPR051460">
    <property type="entry name" value="HdrC_iron-sulfur_subunit"/>
</dbReference>
<accession>A0A2Z6AV24</accession>
<evidence type="ECO:0000256" key="3">
    <source>
        <dbReference type="ARBA" id="ARBA00023002"/>
    </source>
</evidence>
<organism evidence="7 8">
    <name type="scientific">Desulfovibrio ferrophilus</name>
    <dbReference type="NCBI Taxonomy" id="241368"/>
    <lineage>
        <taxon>Bacteria</taxon>
        <taxon>Pseudomonadati</taxon>
        <taxon>Thermodesulfobacteriota</taxon>
        <taxon>Desulfovibrionia</taxon>
        <taxon>Desulfovibrionales</taxon>
        <taxon>Desulfovibrionaceae</taxon>
        <taxon>Desulfovibrio</taxon>
    </lineage>
</organism>
<evidence type="ECO:0000256" key="5">
    <source>
        <dbReference type="ARBA" id="ARBA00023014"/>
    </source>
</evidence>
<reference evidence="7 8" key="1">
    <citation type="journal article" date="2018" name="Sci. Adv.">
        <title>Multi-heme cytochromes provide a pathway for survival in energy-limited environments.</title>
        <authorList>
            <person name="Deng X."/>
            <person name="Dohmae N."/>
            <person name="Nealson K.H."/>
            <person name="Hashimoto K."/>
            <person name="Okamoto A."/>
        </authorList>
    </citation>
    <scope>NUCLEOTIDE SEQUENCE [LARGE SCALE GENOMIC DNA]</scope>
    <source>
        <strain evidence="7 8">IS5</strain>
    </source>
</reference>
<evidence type="ECO:0000313" key="7">
    <source>
        <dbReference type="EMBL" id="BBD07081.1"/>
    </source>
</evidence>
<keyword evidence="8" id="KW-1185">Reference proteome</keyword>
<dbReference type="InterPro" id="IPR004017">
    <property type="entry name" value="Cys_rich_dom"/>
</dbReference>
<dbReference type="GO" id="GO:0046872">
    <property type="term" value="F:metal ion binding"/>
    <property type="evidence" value="ECO:0007669"/>
    <property type="project" value="UniProtKB-KW"/>
</dbReference>
<dbReference type="Gene3D" id="1.10.1060.10">
    <property type="entry name" value="Alpha-helical ferredoxin"/>
    <property type="match status" value="1"/>
</dbReference>
<protein>
    <submittedName>
        <fullName evidence="7">Iron-sulfur cluster-binding protein</fullName>
    </submittedName>
</protein>
<gene>
    <name evidence="7" type="ORF">DFE_0355</name>
</gene>
<dbReference type="Pfam" id="PF13534">
    <property type="entry name" value="Fer4_17"/>
    <property type="match status" value="1"/>
</dbReference>
<keyword evidence="4" id="KW-0408">Iron</keyword>
<keyword evidence="2" id="KW-0479">Metal-binding</keyword>
<dbReference type="PANTHER" id="PTHR43255:SF1">
    <property type="entry name" value="IRON-SULFUR-BINDING OXIDOREDUCTASE FADF-RELATED"/>
    <property type="match status" value="1"/>
</dbReference>
<evidence type="ECO:0000256" key="1">
    <source>
        <dbReference type="ARBA" id="ARBA00022485"/>
    </source>
</evidence>
<evidence type="ECO:0000259" key="6">
    <source>
        <dbReference type="Pfam" id="PF02754"/>
    </source>
</evidence>
<dbReference type="EMBL" id="AP017378">
    <property type="protein sequence ID" value="BBD07081.1"/>
    <property type="molecule type" value="Genomic_DNA"/>
</dbReference>
<keyword evidence="3" id="KW-0560">Oxidoreductase</keyword>
<dbReference type="GO" id="GO:0016491">
    <property type="term" value="F:oxidoreductase activity"/>
    <property type="evidence" value="ECO:0007669"/>
    <property type="project" value="UniProtKB-KW"/>
</dbReference>
<evidence type="ECO:0000313" key="8">
    <source>
        <dbReference type="Proteomes" id="UP000269883"/>
    </source>
</evidence>
<feature type="domain" description="Cysteine-rich" evidence="6">
    <location>
        <begin position="237"/>
        <end position="320"/>
    </location>
</feature>
<evidence type="ECO:0000256" key="2">
    <source>
        <dbReference type="ARBA" id="ARBA00022723"/>
    </source>
</evidence>
<evidence type="ECO:0000256" key="4">
    <source>
        <dbReference type="ARBA" id="ARBA00023004"/>
    </source>
</evidence>
<dbReference type="SUPFAM" id="SSF46548">
    <property type="entry name" value="alpha-helical ferredoxin"/>
    <property type="match status" value="1"/>
</dbReference>